<evidence type="ECO:0000313" key="5">
    <source>
        <dbReference type="EMBL" id="KAK1262715.1"/>
    </source>
</evidence>
<feature type="coiled-coil region" evidence="1">
    <location>
        <begin position="708"/>
        <end position="735"/>
    </location>
</feature>
<evidence type="ECO:0000313" key="6">
    <source>
        <dbReference type="Proteomes" id="UP001179952"/>
    </source>
</evidence>
<keyword evidence="6" id="KW-1185">Reference proteome</keyword>
<evidence type="ECO:0000256" key="2">
    <source>
        <dbReference type="SAM" id="MobiDB-lite"/>
    </source>
</evidence>
<feature type="compositionally biased region" description="Low complexity" evidence="2">
    <location>
        <begin position="96"/>
        <end position="118"/>
    </location>
</feature>
<feature type="domain" description="DUF632" evidence="3">
    <location>
        <begin position="383"/>
        <end position="691"/>
    </location>
</feature>
<feature type="region of interest" description="Disordered" evidence="2">
    <location>
        <begin position="228"/>
        <end position="250"/>
    </location>
</feature>
<dbReference type="PANTHER" id="PTHR21450">
    <property type="entry name" value="PROTEIN ALTERED PHOSPHATE STARVATION RESPONSE 1"/>
    <property type="match status" value="1"/>
</dbReference>
<feature type="region of interest" description="Disordered" evidence="2">
    <location>
        <begin position="67"/>
        <end position="139"/>
    </location>
</feature>
<dbReference type="Proteomes" id="UP001179952">
    <property type="component" value="Unassembled WGS sequence"/>
</dbReference>
<feature type="compositionally biased region" description="Basic and acidic residues" evidence="2">
    <location>
        <begin position="319"/>
        <end position="334"/>
    </location>
</feature>
<accession>A0AAV9AES2</accession>
<proteinExistence type="predicted"/>
<feature type="region of interest" description="Disordered" evidence="2">
    <location>
        <begin position="315"/>
        <end position="350"/>
    </location>
</feature>
<dbReference type="PANTHER" id="PTHR21450:SF41">
    <property type="entry name" value="RNA POLYMERASE SUBUNIT BETA, PUTATIVE (DUF630 AND DUF632)-RELATED"/>
    <property type="match status" value="1"/>
</dbReference>
<dbReference type="InterPro" id="IPR006867">
    <property type="entry name" value="DUF632"/>
</dbReference>
<feature type="compositionally biased region" description="Basic and acidic residues" evidence="2">
    <location>
        <begin position="276"/>
        <end position="285"/>
    </location>
</feature>
<feature type="domain" description="DUF630" evidence="4">
    <location>
        <begin position="1"/>
        <end position="57"/>
    </location>
</feature>
<feature type="region of interest" description="Disordered" evidence="2">
    <location>
        <begin position="273"/>
        <end position="295"/>
    </location>
</feature>
<evidence type="ECO:0000256" key="1">
    <source>
        <dbReference type="SAM" id="Coils"/>
    </source>
</evidence>
<protein>
    <submittedName>
        <fullName evidence="5">Uncharacterized protein</fullName>
    </submittedName>
</protein>
<reference evidence="5" key="1">
    <citation type="journal article" date="2023" name="Nat. Commun.">
        <title>Diploid and tetraploid genomes of Acorus and the evolution of monocots.</title>
        <authorList>
            <person name="Ma L."/>
            <person name="Liu K.W."/>
            <person name="Li Z."/>
            <person name="Hsiao Y.Y."/>
            <person name="Qi Y."/>
            <person name="Fu T."/>
            <person name="Tang G.D."/>
            <person name="Zhang D."/>
            <person name="Sun W.H."/>
            <person name="Liu D.K."/>
            <person name="Li Y."/>
            <person name="Chen G.Z."/>
            <person name="Liu X.D."/>
            <person name="Liao X.Y."/>
            <person name="Jiang Y.T."/>
            <person name="Yu X."/>
            <person name="Hao Y."/>
            <person name="Huang J."/>
            <person name="Zhao X.W."/>
            <person name="Ke S."/>
            <person name="Chen Y.Y."/>
            <person name="Wu W.L."/>
            <person name="Hsu J.L."/>
            <person name="Lin Y.F."/>
            <person name="Huang M.D."/>
            <person name="Li C.Y."/>
            <person name="Huang L."/>
            <person name="Wang Z.W."/>
            <person name="Zhao X."/>
            <person name="Zhong W.Y."/>
            <person name="Peng D.H."/>
            <person name="Ahmad S."/>
            <person name="Lan S."/>
            <person name="Zhang J.S."/>
            <person name="Tsai W.C."/>
            <person name="Van de Peer Y."/>
            <person name="Liu Z.J."/>
        </authorList>
    </citation>
    <scope>NUCLEOTIDE SEQUENCE</scope>
    <source>
        <strain evidence="5">SCP</strain>
    </source>
</reference>
<gene>
    <name evidence="5" type="ORF">QJS04_geneDACA001341</name>
</gene>
<keyword evidence="1" id="KW-0175">Coiled coil</keyword>
<dbReference type="EMBL" id="JAUJYN010000010">
    <property type="protein sequence ID" value="KAK1262715.1"/>
    <property type="molecule type" value="Genomic_DNA"/>
</dbReference>
<comment type="caution">
    <text evidence="5">The sequence shown here is derived from an EMBL/GenBank/DDBJ whole genome shotgun (WGS) entry which is preliminary data.</text>
</comment>
<organism evidence="5 6">
    <name type="scientific">Acorus gramineus</name>
    <name type="common">Dwarf sweet flag</name>
    <dbReference type="NCBI Taxonomy" id="55184"/>
    <lineage>
        <taxon>Eukaryota</taxon>
        <taxon>Viridiplantae</taxon>
        <taxon>Streptophyta</taxon>
        <taxon>Embryophyta</taxon>
        <taxon>Tracheophyta</taxon>
        <taxon>Spermatophyta</taxon>
        <taxon>Magnoliopsida</taxon>
        <taxon>Liliopsida</taxon>
        <taxon>Acoraceae</taxon>
        <taxon>Acorus</taxon>
    </lineage>
</organism>
<name>A0AAV9AES2_ACOGR</name>
<feature type="compositionally biased region" description="Acidic residues" evidence="2">
    <location>
        <begin position="286"/>
        <end position="295"/>
    </location>
</feature>
<dbReference type="AlphaFoldDB" id="A0AAV9AES2"/>
<dbReference type="Pfam" id="PF04783">
    <property type="entry name" value="DUF630"/>
    <property type="match status" value="1"/>
</dbReference>
<dbReference type="Pfam" id="PF04782">
    <property type="entry name" value="DUF632"/>
    <property type="match status" value="1"/>
</dbReference>
<evidence type="ECO:0000259" key="4">
    <source>
        <dbReference type="Pfam" id="PF04783"/>
    </source>
</evidence>
<evidence type="ECO:0000259" key="3">
    <source>
        <dbReference type="Pfam" id="PF04782"/>
    </source>
</evidence>
<reference evidence="5" key="2">
    <citation type="submission" date="2023-06" db="EMBL/GenBank/DDBJ databases">
        <authorList>
            <person name="Ma L."/>
            <person name="Liu K.-W."/>
            <person name="Li Z."/>
            <person name="Hsiao Y.-Y."/>
            <person name="Qi Y."/>
            <person name="Fu T."/>
            <person name="Tang G."/>
            <person name="Zhang D."/>
            <person name="Sun W.-H."/>
            <person name="Liu D.-K."/>
            <person name="Li Y."/>
            <person name="Chen G.-Z."/>
            <person name="Liu X.-D."/>
            <person name="Liao X.-Y."/>
            <person name="Jiang Y.-T."/>
            <person name="Yu X."/>
            <person name="Hao Y."/>
            <person name="Huang J."/>
            <person name="Zhao X.-W."/>
            <person name="Ke S."/>
            <person name="Chen Y.-Y."/>
            <person name="Wu W.-L."/>
            <person name="Hsu J.-L."/>
            <person name="Lin Y.-F."/>
            <person name="Huang M.-D."/>
            <person name="Li C.-Y."/>
            <person name="Huang L."/>
            <person name="Wang Z.-W."/>
            <person name="Zhao X."/>
            <person name="Zhong W.-Y."/>
            <person name="Peng D.-H."/>
            <person name="Ahmad S."/>
            <person name="Lan S."/>
            <person name="Zhang J.-S."/>
            <person name="Tsai W.-C."/>
            <person name="Van De Peer Y."/>
            <person name="Liu Z.-J."/>
        </authorList>
    </citation>
    <scope>NUCLEOTIDE SEQUENCE</scope>
    <source>
        <strain evidence="5">SCP</strain>
        <tissue evidence="5">Leaves</tissue>
    </source>
</reference>
<sequence length="805" mass="89631">MGCAGSKLDDLEAVALCKARYELLHDAIDHRFALADAHLAYLHSLRSLSHSFDLFFSSSSDAPPSPLLHLPPFRKGDPPADLPSSAAPAAAPPPAVAYAADAGHSHSNSGSHLHFGSDSDSDEDGSIHMSPLHGGEQEHQHQNHFNMNFMKNRAAVPSVSYEVQPLKSPENVRFGEPSSGFYGYGEQNPSFYPPYPYPYPSYASGINGFFGSPPPMYGGGSSYPPAPPPMMVGGGGGSPVKEAPPPPPSPPRANTWDFLNPFEAFDSYYRTYTPSRDSKDLREEEGIPDLEEEEEVVKEAYGDKKPIPDEAAAVHMKSKGLDESENGKDAEEAKPSTSGEGVSEVPEAEVTMDKDVVMGEERRSGGGNVAAFVARPGSRDPLEAVAEVRVHFERASDTVNEVSKMLEVGKHPYHHRKYEVVSSKMLNVIVPPVMLVSPQSSASKNAELSTLDLDEDKAMRSGNLSSTLQKLYIWEKKLYEEVKAEEKMRIIHDRKRRRLKRLDERGAEPEKVDAAQTFVRNLSTKIRIAIQVVDSISSKISKSRDEELWPQTYELIQGLLKMYRFMLECHRSQCHAITEARNLDAIASGGRLSDEHMKNTMQLFKELLDWILNFSAWYNAQKGFVKALNGWLLKCIYYEPEETADGVAPFSPGRIGAPPVFVIFNYWSQSIDRISEKEVVEAMEAFAATVHRLWEQHHTDQRMGMLANKDMERRLKSSERDEQKMQKLIDTYNKKTVQVSGEGRNSTTGLILHRGHTADVGSLQSGLQKIFEAMEQFSASSFQMYEELHARSEEERLARANAKVP</sequence>
<dbReference type="InterPro" id="IPR006868">
    <property type="entry name" value="DUF630"/>
</dbReference>